<dbReference type="GO" id="GO:0007266">
    <property type="term" value="P:Rho protein signal transduction"/>
    <property type="evidence" value="ECO:0007669"/>
    <property type="project" value="TreeGrafter"/>
</dbReference>
<feature type="compositionally biased region" description="Basic and acidic residues" evidence="1">
    <location>
        <begin position="332"/>
        <end position="342"/>
    </location>
</feature>
<organism evidence="4 5">
    <name type="scientific">Macrostomum lignano</name>
    <dbReference type="NCBI Taxonomy" id="282301"/>
    <lineage>
        <taxon>Eukaryota</taxon>
        <taxon>Metazoa</taxon>
        <taxon>Spiralia</taxon>
        <taxon>Lophotrochozoa</taxon>
        <taxon>Platyhelminthes</taxon>
        <taxon>Rhabditophora</taxon>
        <taxon>Macrostomorpha</taxon>
        <taxon>Macrostomida</taxon>
        <taxon>Macrostomidae</taxon>
        <taxon>Macrostomum</taxon>
    </lineage>
</organism>
<sequence>MPPALSQQPASWKELIDNGNLALTSGDQNDNENSTAVIHVSSQGADPLSPSWSSSASSSSAGSLLEGTDLLPVYCGLLGCLILGLVAWILVKQMLRRAGMSTTEEKAVAVESALRQQHQPEHEHQEPEHQEQLVLFQFPLTAANSSGCRRPKRRSADSGFGGSEPTEDNILVDGRRLLRELSGSRMQRLENILANDADPDRWRRLASELGLTPDELSILERQALRGGNQLAIREMLHTWSRRPSASIAHLARCLRGVGRSDALILFRESPLKSNRRQHRIVRMHKRQREERLTGQDEAAAAAKQPQQQREEEEDPDEKEKPEQNEAVPAIEHGSEQEKRSQDAVESEQALLSAILPLDNESKSQ</sequence>
<protein>
    <recommendedName>
        <fullName evidence="3">Death domain-containing protein</fullName>
    </recommendedName>
</protein>
<keyword evidence="2" id="KW-0472">Membrane</keyword>
<evidence type="ECO:0000313" key="5">
    <source>
        <dbReference type="Proteomes" id="UP000215902"/>
    </source>
</evidence>
<dbReference type="InterPro" id="IPR052302">
    <property type="entry name" value="Neurotrophin_rcpt-DD"/>
</dbReference>
<feature type="compositionally biased region" description="Basic and acidic residues" evidence="1">
    <location>
        <begin position="118"/>
        <end position="130"/>
    </location>
</feature>
<dbReference type="GO" id="GO:0005886">
    <property type="term" value="C:plasma membrane"/>
    <property type="evidence" value="ECO:0007669"/>
    <property type="project" value="TreeGrafter"/>
</dbReference>
<dbReference type="PANTHER" id="PTHR46605">
    <property type="entry name" value="TUMOR NECROSIS FACTOR RECEPTOR"/>
    <property type="match status" value="1"/>
</dbReference>
<feature type="region of interest" description="Disordered" evidence="1">
    <location>
        <begin position="275"/>
        <end position="364"/>
    </location>
</feature>
<keyword evidence="2" id="KW-0812">Transmembrane</keyword>
<dbReference type="Gene3D" id="1.10.533.10">
    <property type="entry name" value="Death Domain, Fas"/>
    <property type="match status" value="1"/>
</dbReference>
<dbReference type="Gene3D" id="6.10.250.1780">
    <property type="match status" value="1"/>
</dbReference>
<dbReference type="SMART" id="SM00005">
    <property type="entry name" value="DEATH"/>
    <property type="match status" value="1"/>
</dbReference>
<evidence type="ECO:0000256" key="1">
    <source>
        <dbReference type="SAM" id="MobiDB-lite"/>
    </source>
</evidence>
<dbReference type="GO" id="GO:0048406">
    <property type="term" value="F:nerve growth factor binding"/>
    <property type="evidence" value="ECO:0007669"/>
    <property type="project" value="TreeGrafter"/>
</dbReference>
<gene>
    <name evidence="4" type="ORF">BOX15_Mlig025712g1</name>
</gene>
<dbReference type="GO" id="GO:0009986">
    <property type="term" value="C:cell surface"/>
    <property type="evidence" value="ECO:0007669"/>
    <property type="project" value="TreeGrafter"/>
</dbReference>
<accession>A0A267EVM5</accession>
<dbReference type="PANTHER" id="PTHR46605:SF2">
    <property type="entry name" value="TNFR-CYS DOMAIN-CONTAINING PROTEIN"/>
    <property type="match status" value="1"/>
</dbReference>
<dbReference type="CDD" id="cd01670">
    <property type="entry name" value="Death"/>
    <property type="match status" value="1"/>
</dbReference>
<dbReference type="EMBL" id="NIVC01001634">
    <property type="protein sequence ID" value="PAA65615.1"/>
    <property type="molecule type" value="Genomic_DNA"/>
</dbReference>
<name>A0A267EVM5_9PLAT</name>
<dbReference type="GO" id="GO:0005035">
    <property type="term" value="F:death receptor activity"/>
    <property type="evidence" value="ECO:0007669"/>
    <property type="project" value="TreeGrafter"/>
</dbReference>
<evidence type="ECO:0000256" key="2">
    <source>
        <dbReference type="SAM" id="Phobius"/>
    </source>
</evidence>
<evidence type="ECO:0000259" key="3">
    <source>
        <dbReference type="PROSITE" id="PS50017"/>
    </source>
</evidence>
<feature type="domain" description="Death" evidence="3">
    <location>
        <begin position="201"/>
        <end position="270"/>
    </location>
</feature>
<keyword evidence="2" id="KW-1133">Transmembrane helix</keyword>
<keyword evidence="5" id="KW-1185">Reference proteome</keyword>
<evidence type="ECO:0000313" key="4">
    <source>
        <dbReference type="EMBL" id="PAA65615.1"/>
    </source>
</evidence>
<dbReference type="AlphaFoldDB" id="A0A267EVM5"/>
<feature type="region of interest" description="Disordered" evidence="1">
    <location>
        <begin position="145"/>
        <end position="167"/>
    </location>
</feature>
<feature type="compositionally biased region" description="Basic residues" evidence="1">
    <location>
        <begin position="275"/>
        <end position="286"/>
    </location>
</feature>
<dbReference type="InterPro" id="IPR011029">
    <property type="entry name" value="DEATH-like_dom_sf"/>
</dbReference>
<dbReference type="GO" id="GO:0015026">
    <property type="term" value="F:coreceptor activity"/>
    <property type="evidence" value="ECO:0007669"/>
    <property type="project" value="TreeGrafter"/>
</dbReference>
<dbReference type="InterPro" id="IPR000488">
    <property type="entry name" value="Death_dom"/>
</dbReference>
<feature type="transmembrane region" description="Helical" evidence="2">
    <location>
        <begin position="71"/>
        <end position="91"/>
    </location>
</feature>
<dbReference type="SUPFAM" id="SSF47986">
    <property type="entry name" value="DEATH domain"/>
    <property type="match status" value="1"/>
</dbReference>
<proteinExistence type="predicted"/>
<dbReference type="Pfam" id="PF00531">
    <property type="entry name" value="Death"/>
    <property type="match status" value="1"/>
</dbReference>
<comment type="caution">
    <text evidence="4">The sequence shown here is derived from an EMBL/GenBank/DDBJ whole genome shotgun (WGS) entry which is preliminary data.</text>
</comment>
<reference evidence="4 5" key="1">
    <citation type="submission" date="2017-06" db="EMBL/GenBank/DDBJ databases">
        <title>A platform for efficient transgenesis in Macrostomum lignano, a flatworm model organism for stem cell research.</title>
        <authorList>
            <person name="Berezikov E."/>
        </authorList>
    </citation>
    <scope>NUCLEOTIDE SEQUENCE [LARGE SCALE GENOMIC DNA]</scope>
    <source>
        <strain evidence="4">DV1</strain>
        <tissue evidence="4">Whole organism</tissue>
    </source>
</reference>
<feature type="region of interest" description="Disordered" evidence="1">
    <location>
        <begin position="109"/>
        <end position="130"/>
    </location>
</feature>
<dbReference type="Proteomes" id="UP000215902">
    <property type="component" value="Unassembled WGS sequence"/>
</dbReference>
<feature type="compositionally biased region" description="Low complexity" evidence="1">
    <location>
        <begin position="295"/>
        <end position="307"/>
    </location>
</feature>
<dbReference type="PROSITE" id="PS50017">
    <property type="entry name" value="DEATH_DOMAIN"/>
    <property type="match status" value="1"/>
</dbReference>